<proteinExistence type="predicted"/>
<evidence type="ECO:0000313" key="2">
    <source>
        <dbReference type="EMBL" id="KAF6816368.1"/>
    </source>
</evidence>
<organism evidence="2 3">
    <name type="scientific">Colletotrichum sojae</name>
    <dbReference type="NCBI Taxonomy" id="2175907"/>
    <lineage>
        <taxon>Eukaryota</taxon>
        <taxon>Fungi</taxon>
        <taxon>Dikarya</taxon>
        <taxon>Ascomycota</taxon>
        <taxon>Pezizomycotina</taxon>
        <taxon>Sordariomycetes</taxon>
        <taxon>Hypocreomycetidae</taxon>
        <taxon>Glomerellales</taxon>
        <taxon>Glomerellaceae</taxon>
        <taxon>Colletotrichum</taxon>
        <taxon>Colletotrichum orchidearum species complex</taxon>
    </lineage>
</organism>
<name>A0A8H6JPL9_9PEZI</name>
<feature type="chain" id="PRO_5034091653" evidence="1">
    <location>
        <begin position="18"/>
        <end position="89"/>
    </location>
</feature>
<keyword evidence="1" id="KW-0732">Signal</keyword>
<evidence type="ECO:0000313" key="3">
    <source>
        <dbReference type="Proteomes" id="UP000652219"/>
    </source>
</evidence>
<dbReference type="Proteomes" id="UP000652219">
    <property type="component" value="Unassembled WGS sequence"/>
</dbReference>
<dbReference type="AlphaFoldDB" id="A0A8H6JPL9"/>
<accession>A0A8H6JPL9</accession>
<protein>
    <submittedName>
        <fullName evidence="2">Uncharacterized protein</fullName>
    </submittedName>
</protein>
<gene>
    <name evidence="2" type="ORF">CSOJ01_02991</name>
</gene>
<feature type="signal peptide" evidence="1">
    <location>
        <begin position="1"/>
        <end position="17"/>
    </location>
</feature>
<comment type="caution">
    <text evidence="2">The sequence shown here is derived from an EMBL/GenBank/DDBJ whole genome shotgun (WGS) entry which is preliminary data.</text>
</comment>
<evidence type="ECO:0000256" key="1">
    <source>
        <dbReference type="SAM" id="SignalP"/>
    </source>
</evidence>
<keyword evidence="3" id="KW-1185">Reference proteome</keyword>
<sequence>MKYALAIIVAVVGGSFAAPTEYILVENLEDARVQRQPAEQPSASPDAINVQIFLNRGAAAASCHGIWLCLKDDDCPSGCRCNESFRRCV</sequence>
<reference evidence="2 3" key="1">
    <citation type="journal article" date="2020" name="Phytopathology">
        <title>Genome Sequence Resources of Colletotrichum truncatum, C. plurivorum, C. musicola, and C. sojae: Four Species Pathogenic to Soybean (Glycine max).</title>
        <authorList>
            <person name="Rogerio F."/>
            <person name="Boufleur T.R."/>
            <person name="Ciampi-Guillardi M."/>
            <person name="Sukno S.A."/>
            <person name="Thon M.R."/>
            <person name="Massola Junior N.S."/>
            <person name="Baroncelli R."/>
        </authorList>
    </citation>
    <scope>NUCLEOTIDE SEQUENCE [LARGE SCALE GENOMIC DNA]</scope>
    <source>
        <strain evidence="2 3">LFN0009</strain>
    </source>
</reference>
<dbReference type="EMBL" id="WIGN01000028">
    <property type="protein sequence ID" value="KAF6816368.1"/>
    <property type="molecule type" value="Genomic_DNA"/>
</dbReference>